<organism evidence="1 2">
    <name type="scientific">Amycolatopsis minnesotensis</name>
    <dbReference type="NCBI Taxonomy" id="337894"/>
    <lineage>
        <taxon>Bacteria</taxon>
        <taxon>Bacillati</taxon>
        <taxon>Actinomycetota</taxon>
        <taxon>Actinomycetes</taxon>
        <taxon>Pseudonocardiales</taxon>
        <taxon>Pseudonocardiaceae</taxon>
        <taxon>Amycolatopsis</taxon>
    </lineage>
</organism>
<dbReference type="Gene3D" id="1.10.287.1060">
    <property type="entry name" value="ESAT-6-like"/>
    <property type="match status" value="1"/>
</dbReference>
<proteinExistence type="predicted"/>
<reference evidence="2" key="1">
    <citation type="journal article" date="2019" name="Int. J. Syst. Evol. Microbiol.">
        <title>The Global Catalogue of Microorganisms (GCM) 10K type strain sequencing project: providing services to taxonomists for standard genome sequencing and annotation.</title>
        <authorList>
            <consortium name="The Broad Institute Genomics Platform"/>
            <consortium name="The Broad Institute Genome Sequencing Center for Infectious Disease"/>
            <person name="Wu L."/>
            <person name="Ma J."/>
        </authorList>
    </citation>
    <scope>NUCLEOTIDE SEQUENCE [LARGE SCALE GENOMIC DNA]</scope>
    <source>
        <strain evidence="2">JCM 14545</strain>
    </source>
</reference>
<evidence type="ECO:0000313" key="1">
    <source>
        <dbReference type="EMBL" id="GAA1981851.1"/>
    </source>
</evidence>
<sequence>MSHTTTVDKDKIFDQANKHEQFAQEMSQELDKLLSHIESTTSASPSEATKALSHTAESWIASVKKTVLEHVNTMATNIRNEANNQTGTDESLVKQINSVQIETSNFLGGS</sequence>
<comment type="caution">
    <text evidence="1">The sequence shown here is derived from an EMBL/GenBank/DDBJ whole genome shotgun (WGS) entry which is preliminary data.</text>
</comment>
<dbReference type="EMBL" id="BAAANN010000035">
    <property type="protein sequence ID" value="GAA1981851.1"/>
    <property type="molecule type" value="Genomic_DNA"/>
</dbReference>
<dbReference type="RefSeq" id="WP_344428665.1">
    <property type="nucleotide sequence ID" value="NZ_BAAANN010000035.1"/>
</dbReference>
<evidence type="ECO:0008006" key="3">
    <source>
        <dbReference type="Google" id="ProtNLM"/>
    </source>
</evidence>
<dbReference type="SUPFAM" id="SSF140453">
    <property type="entry name" value="EsxAB dimer-like"/>
    <property type="match status" value="1"/>
</dbReference>
<dbReference type="InterPro" id="IPR036689">
    <property type="entry name" value="ESAT-6-like_sf"/>
</dbReference>
<dbReference type="Proteomes" id="UP001501116">
    <property type="component" value="Unassembled WGS sequence"/>
</dbReference>
<name>A0ABP5DK90_9PSEU</name>
<gene>
    <name evidence="1" type="ORF">GCM10009754_68400</name>
</gene>
<protein>
    <recommendedName>
        <fullName evidence="3">WXG100 family type VII secretion target</fullName>
    </recommendedName>
</protein>
<keyword evidence="2" id="KW-1185">Reference proteome</keyword>
<evidence type="ECO:0000313" key="2">
    <source>
        <dbReference type="Proteomes" id="UP001501116"/>
    </source>
</evidence>
<accession>A0ABP5DK90</accession>